<evidence type="ECO:0008006" key="3">
    <source>
        <dbReference type="Google" id="ProtNLM"/>
    </source>
</evidence>
<evidence type="ECO:0000313" key="2">
    <source>
        <dbReference type="Proteomes" id="UP001363622"/>
    </source>
</evidence>
<comment type="caution">
    <text evidence="1">The sequence shown here is derived from an EMBL/GenBank/DDBJ whole genome shotgun (WGS) entry which is preliminary data.</text>
</comment>
<keyword evidence="2" id="KW-1185">Reference proteome</keyword>
<proteinExistence type="predicted"/>
<name>A0ABR1KFQ0_9PEZI</name>
<organism evidence="1 2">
    <name type="scientific">Phyllosticta citriasiana</name>
    <dbReference type="NCBI Taxonomy" id="595635"/>
    <lineage>
        <taxon>Eukaryota</taxon>
        <taxon>Fungi</taxon>
        <taxon>Dikarya</taxon>
        <taxon>Ascomycota</taxon>
        <taxon>Pezizomycotina</taxon>
        <taxon>Dothideomycetes</taxon>
        <taxon>Dothideomycetes incertae sedis</taxon>
        <taxon>Botryosphaeriales</taxon>
        <taxon>Phyllostictaceae</taxon>
        <taxon>Phyllosticta</taxon>
    </lineage>
</organism>
<accession>A0ABR1KFQ0</accession>
<protein>
    <recommendedName>
        <fullName evidence="3">Secreted protein</fullName>
    </recommendedName>
</protein>
<gene>
    <name evidence="1" type="ORF">IWZ03DRAFT_384304</name>
</gene>
<sequence>MQYLSHLGPTLSTLLWCLARQGPSVTNLTPCHVPFCFWTSLARWTRGARWPRPVPASSVRQRPTAAQRTILDHDLPITCIVPRNLTFAADMATSKTRHHQYPMHDFARFTSSIFTTHHRLSHVSSSH</sequence>
<dbReference type="EMBL" id="JBBPHU010000010">
    <property type="protein sequence ID" value="KAK7512883.1"/>
    <property type="molecule type" value="Genomic_DNA"/>
</dbReference>
<dbReference type="Proteomes" id="UP001363622">
    <property type="component" value="Unassembled WGS sequence"/>
</dbReference>
<reference evidence="1 2" key="1">
    <citation type="submission" date="2024-04" db="EMBL/GenBank/DDBJ databases">
        <title>Phyllosticta paracitricarpa is synonymous to the EU quarantine fungus P. citricarpa based on phylogenomic analyses.</title>
        <authorList>
            <consortium name="Lawrence Berkeley National Laboratory"/>
            <person name="Van Ingen-Buijs V.A."/>
            <person name="Van Westerhoven A.C."/>
            <person name="Haridas S."/>
            <person name="Skiadas P."/>
            <person name="Martin F."/>
            <person name="Groenewald J.Z."/>
            <person name="Crous P.W."/>
            <person name="Seidl M.F."/>
        </authorList>
    </citation>
    <scope>NUCLEOTIDE SEQUENCE [LARGE SCALE GENOMIC DNA]</scope>
    <source>
        <strain evidence="1 2">CBS 123371</strain>
    </source>
</reference>
<evidence type="ECO:0000313" key="1">
    <source>
        <dbReference type="EMBL" id="KAK7512883.1"/>
    </source>
</evidence>